<dbReference type="RefSeq" id="XP_025598292.1">
    <property type="nucleotide sequence ID" value="XM_025742495.1"/>
</dbReference>
<evidence type="ECO:0008006" key="4">
    <source>
        <dbReference type="Google" id="ProtNLM"/>
    </source>
</evidence>
<accession>A0A316ZCP9</accession>
<proteinExistence type="predicted"/>
<keyword evidence="1" id="KW-0732">Signal</keyword>
<dbReference type="Proteomes" id="UP000245946">
    <property type="component" value="Unassembled WGS sequence"/>
</dbReference>
<keyword evidence="3" id="KW-1185">Reference proteome</keyword>
<evidence type="ECO:0000256" key="1">
    <source>
        <dbReference type="SAM" id="SignalP"/>
    </source>
</evidence>
<name>A0A316ZCP9_9BASI</name>
<protein>
    <recommendedName>
        <fullName evidence="4">SnoaL-like domain-containing protein</fullName>
    </recommendedName>
</protein>
<organism evidence="2 3">
    <name type="scientific">Tilletiopsis washingtonensis</name>
    <dbReference type="NCBI Taxonomy" id="58919"/>
    <lineage>
        <taxon>Eukaryota</taxon>
        <taxon>Fungi</taxon>
        <taxon>Dikarya</taxon>
        <taxon>Basidiomycota</taxon>
        <taxon>Ustilaginomycotina</taxon>
        <taxon>Exobasidiomycetes</taxon>
        <taxon>Entylomatales</taxon>
        <taxon>Entylomatales incertae sedis</taxon>
        <taxon>Tilletiopsis</taxon>
    </lineage>
</organism>
<feature type="chain" id="PRO_5016325550" description="SnoaL-like domain-containing protein" evidence="1">
    <location>
        <begin position="17"/>
        <end position="152"/>
    </location>
</feature>
<feature type="signal peptide" evidence="1">
    <location>
        <begin position="1"/>
        <end position="16"/>
    </location>
</feature>
<reference evidence="2 3" key="1">
    <citation type="journal article" date="2018" name="Mol. Biol. Evol.">
        <title>Broad Genomic Sampling Reveals a Smut Pathogenic Ancestry of the Fungal Clade Ustilaginomycotina.</title>
        <authorList>
            <person name="Kijpornyongpan T."/>
            <person name="Mondo S.J."/>
            <person name="Barry K."/>
            <person name="Sandor L."/>
            <person name="Lee J."/>
            <person name="Lipzen A."/>
            <person name="Pangilinan J."/>
            <person name="LaButti K."/>
            <person name="Hainaut M."/>
            <person name="Henrissat B."/>
            <person name="Grigoriev I.V."/>
            <person name="Spatafora J.W."/>
            <person name="Aime M.C."/>
        </authorList>
    </citation>
    <scope>NUCLEOTIDE SEQUENCE [LARGE SCALE GENOMIC DNA]</scope>
    <source>
        <strain evidence="2 3">MCA 4186</strain>
    </source>
</reference>
<dbReference type="EMBL" id="KZ819293">
    <property type="protein sequence ID" value="PWN98013.1"/>
    <property type="molecule type" value="Genomic_DNA"/>
</dbReference>
<evidence type="ECO:0000313" key="3">
    <source>
        <dbReference type="Proteomes" id="UP000245946"/>
    </source>
</evidence>
<dbReference type="OrthoDB" id="3363271at2759"/>
<gene>
    <name evidence="2" type="ORF">FA09DRAFT_330174</name>
</gene>
<sequence length="152" mass="16437">MQLSFALLLLGSSALAASLPRRACDATCKRAGADAYIKALTTHSKADADAVPLTDDVKRFETFNGIGPFQTSFSATDMRLGLQFGASALAYRAYEQAYTAFDNGTLLVNYKIDTGLLNGAIPIPGAKTRVYEYFQYADTLISRIDVYTQTPA</sequence>
<dbReference type="GeneID" id="37270039"/>
<dbReference type="AlphaFoldDB" id="A0A316ZCP9"/>
<evidence type="ECO:0000313" key="2">
    <source>
        <dbReference type="EMBL" id="PWN98013.1"/>
    </source>
</evidence>